<keyword evidence="4" id="KW-0410">Iron transport</keyword>
<dbReference type="PANTHER" id="PTHR32552">
    <property type="entry name" value="FERRICHROME IRON RECEPTOR-RELATED"/>
    <property type="match status" value="1"/>
</dbReference>
<dbReference type="AlphaFoldDB" id="A0A973A8H7"/>
<keyword evidence="2 11" id="KW-0813">Transport</keyword>
<dbReference type="EMBL" id="JABMOJ010000277">
    <property type="protein sequence ID" value="NQV65175.1"/>
    <property type="molecule type" value="Genomic_DNA"/>
</dbReference>
<keyword evidence="6" id="KW-0408">Iron</keyword>
<evidence type="ECO:0000256" key="7">
    <source>
        <dbReference type="ARBA" id="ARBA00023065"/>
    </source>
</evidence>
<organism evidence="14 15">
    <name type="scientific">SAR86 cluster bacterium</name>
    <dbReference type="NCBI Taxonomy" id="2030880"/>
    <lineage>
        <taxon>Bacteria</taxon>
        <taxon>Pseudomonadati</taxon>
        <taxon>Pseudomonadota</taxon>
        <taxon>Gammaproteobacteria</taxon>
        <taxon>SAR86 cluster</taxon>
    </lineage>
</organism>
<evidence type="ECO:0000256" key="5">
    <source>
        <dbReference type="ARBA" id="ARBA00022692"/>
    </source>
</evidence>
<evidence type="ECO:0000256" key="8">
    <source>
        <dbReference type="ARBA" id="ARBA00023077"/>
    </source>
</evidence>
<reference evidence="14" key="1">
    <citation type="submission" date="2020-05" db="EMBL/GenBank/DDBJ databases">
        <title>Sulfur intermediates as new biogeochemical hubs in an aquatic model microbial ecosystem.</title>
        <authorList>
            <person name="Vigneron A."/>
        </authorList>
    </citation>
    <scope>NUCLEOTIDE SEQUENCE</scope>
    <source>
        <strain evidence="14">Bin.250</strain>
    </source>
</reference>
<keyword evidence="8" id="KW-0798">TonB box</keyword>
<evidence type="ECO:0000256" key="10">
    <source>
        <dbReference type="ARBA" id="ARBA00023237"/>
    </source>
</evidence>
<dbReference type="Gene3D" id="2.40.170.20">
    <property type="entry name" value="TonB-dependent receptor, beta-barrel domain"/>
    <property type="match status" value="1"/>
</dbReference>
<sequence>MKTIRPIGLLLGAVTAFSAVAETALEEIVVTAQRREQSLQEVPVSVTAFTGDAIERRNIKGAADYLAMTPNVSFTEDGQAGSRGLGISVRGVNNLVSGENAVVNSIGVYLDGFSVASVPTQVSNPFLPDMERLEVLRGPQGTYFGRNAVGGALNMA</sequence>
<feature type="signal peptide" evidence="12">
    <location>
        <begin position="1"/>
        <end position="21"/>
    </location>
</feature>
<evidence type="ECO:0000256" key="6">
    <source>
        <dbReference type="ARBA" id="ARBA00023004"/>
    </source>
</evidence>
<dbReference type="Pfam" id="PF07715">
    <property type="entry name" value="Plug"/>
    <property type="match status" value="1"/>
</dbReference>
<keyword evidence="3 11" id="KW-1134">Transmembrane beta strand</keyword>
<gene>
    <name evidence="14" type="ORF">HQ497_07410</name>
</gene>
<proteinExistence type="inferred from homology"/>
<evidence type="ECO:0000313" key="15">
    <source>
        <dbReference type="Proteomes" id="UP000754644"/>
    </source>
</evidence>
<evidence type="ECO:0000256" key="3">
    <source>
        <dbReference type="ARBA" id="ARBA00022452"/>
    </source>
</evidence>
<protein>
    <submittedName>
        <fullName evidence="14">TonB-dependent receptor</fullName>
    </submittedName>
</protein>
<keyword evidence="14" id="KW-0675">Receptor</keyword>
<feature type="chain" id="PRO_5038067038" evidence="12">
    <location>
        <begin position="22"/>
        <end position="156"/>
    </location>
</feature>
<dbReference type="InterPro" id="IPR039426">
    <property type="entry name" value="TonB-dep_rcpt-like"/>
</dbReference>
<evidence type="ECO:0000256" key="9">
    <source>
        <dbReference type="ARBA" id="ARBA00023136"/>
    </source>
</evidence>
<keyword evidence="10 11" id="KW-0998">Cell outer membrane</keyword>
<evidence type="ECO:0000256" key="12">
    <source>
        <dbReference type="SAM" id="SignalP"/>
    </source>
</evidence>
<evidence type="ECO:0000256" key="11">
    <source>
        <dbReference type="PROSITE-ProRule" id="PRU01360"/>
    </source>
</evidence>
<comment type="caution">
    <text evidence="14">The sequence shown here is derived from an EMBL/GenBank/DDBJ whole genome shotgun (WGS) entry which is preliminary data.</text>
</comment>
<dbReference type="InterPro" id="IPR012910">
    <property type="entry name" value="Plug_dom"/>
</dbReference>
<evidence type="ECO:0000259" key="13">
    <source>
        <dbReference type="Pfam" id="PF07715"/>
    </source>
</evidence>
<comment type="subcellular location">
    <subcellularLocation>
        <location evidence="1 11">Cell outer membrane</location>
        <topology evidence="1 11">Multi-pass membrane protein</topology>
    </subcellularLocation>
</comment>
<evidence type="ECO:0000256" key="1">
    <source>
        <dbReference type="ARBA" id="ARBA00004571"/>
    </source>
</evidence>
<keyword evidence="9 11" id="KW-0472">Membrane</keyword>
<accession>A0A973A8H7</accession>
<dbReference type="GO" id="GO:0009279">
    <property type="term" value="C:cell outer membrane"/>
    <property type="evidence" value="ECO:0007669"/>
    <property type="project" value="UniProtKB-SubCell"/>
</dbReference>
<dbReference type="GO" id="GO:0006826">
    <property type="term" value="P:iron ion transport"/>
    <property type="evidence" value="ECO:0007669"/>
    <property type="project" value="UniProtKB-KW"/>
</dbReference>
<evidence type="ECO:0000313" key="14">
    <source>
        <dbReference type="EMBL" id="NQV65175.1"/>
    </source>
</evidence>
<evidence type="ECO:0000256" key="2">
    <source>
        <dbReference type="ARBA" id="ARBA00022448"/>
    </source>
</evidence>
<dbReference type="Proteomes" id="UP000754644">
    <property type="component" value="Unassembled WGS sequence"/>
</dbReference>
<name>A0A973A8H7_9GAMM</name>
<keyword evidence="5 11" id="KW-0812">Transmembrane</keyword>
<dbReference type="SUPFAM" id="SSF56935">
    <property type="entry name" value="Porins"/>
    <property type="match status" value="1"/>
</dbReference>
<comment type="similarity">
    <text evidence="11">Belongs to the TonB-dependent receptor family.</text>
</comment>
<feature type="non-terminal residue" evidence="14">
    <location>
        <position position="156"/>
    </location>
</feature>
<keyword evidence="12" id="KW-0732">Signal</keyword>
<dbReference type="PANTHER" id="PTHR32552:SF81">
    <property type="entry name" value="TONB-DEPENDENT OUTER MEMBRANE RECEPTOR"/>
    <property type="match status" value="1"/>
</dbReference>
<dbReference type="PROSITE" id="PS52016">
    <property type="entry name" value="TONB_DEPENDENT_REC_3"/>
    <property type="match status" value="1"/>
</dbReference>
<keyword evidence="7" id="KW-0406">Ion transport</keyword>
<dbReference type="InterPro" id="IPR036942">
    <property type="entry name" value="Beta-barrel_TonB_sf"/>
</dbReference>
<evidence type="ECO:0000256" key="4">
    <source>
        <dbReference type="ARBA" id="ARBA00022496"/>
    </source>
</evidence>
<feature type="domain" description="TonB-dependent receptor plug" evidence="13">
    <location>
        <begin position="39"/>
        <end position="152"/>
    </location>
</feature>